<keyword evidence="2" id="KW-1185">Reference proteome</keyword>
<name>A0AAN5D4T2_9BILA</name>
<dbReference type="Proteomes" id="UP001328107">
    <property type="component" value="Unassembled WGS sequence"/>
</dbReference>
<dbReference type="EMBL" id="BTRK01000005">
    <property type="protein sequence ID" value="GMR56419.1"/>
    <property type="molecule type" value="Genomic_DNA"/>
</dbReference>
<sequence length="75" mass="7981">VPCSHMQTVISKTEISYGPSDINNAAACIITEGLANKINSVAEAPANDVDLTTTEGVKRYNDATCLICLEPLSRK</sequence>
<organism evidence="1 2">
    <name type="scientific">Pristionchus mayeri</name>
    <dbReference type="NCBI Taxonomy" id="1317129"/>
    <lineage>
        <taxon>Eukaryota</taxon>
        <taxon>Metazoa</taxon>
        <taxon>Ecdysozoa</taxon>
        <taxon>Nematoda</taxon>
        <taxon>Chromadorea</taxon>
        <taxon>Rhabditida</taxon>
        <taxon>Rhabditina</taxon>
        <taxon>Diplogasteromorpha</taxon>
        <taxon>Diplogasteroidea</taxon>
        <taxon>Neodiplogasteridae</taxon>
        <taxon>Pristionchus</taxon>
    </lineage>
</organism>
<accession>A0AAN5D4T2</accession>
<feature type="non-terminal residue" evidence="1">
    <location>
        <position position="1"/>
    </location>
</feature>
<comment type="caution">
    <text evidence="1">The sequence shown here is derived from an EMBL/GenBank/DDBJ whole genome shotgun (WGS) entry which is preliminary data.</text>
</comment>
<evidence type="ECO:0000313" key="1">
    <source>
        <dbReference type="EMBL" id="GMR56419.1"/>
    </source>
</evidence>
<protein>
    <submittedName>
        <fullName evidence="1">Uncharacterized protein</fullName>
    </submittedName>
</protein>
<evidence type="ECO:0000313" key="2">
    <source>
        <dbReference type="Proteomes" id="UP001328107"/>
    </source>
</evidence>
<proteinExistence type="predicted"/>
<dbReference type="AlphaFoldDB" id="A0AAN5D4T2"/>
<gene>
    <name evidence="1" type="ORF">PMAYCL1PPCAC_26614</name>
</gene>
<reference evidence="2" key="1">
    <citation type="submission" date="2022-10" db="EMBL/GenBank/DDBJ databases">
        <title>Genome assembly of Pristionchus species.</title>
        <authorList>
            <person name="Yoshida K."/>
            <person name="Sommer R.J."/>
        </authorList>
    </citation>
    <scope>NUCLEOTIDE SEQUENCE [LARGE SCALE GENOMIC DNA]</scope>
    <source>
        <strain evidence="2">RS5460</strain>
    </source>
</reference>
<feature type="non-terminal residue" evidence="1">
    <location>
        <position position="75"/>
    </location>
</feature>